<geneLocation type="mitochondrion" evidence="1"/>
<proteinExistence type="predicted"/>
<name>A0A1Y0B3H0_9LAMI</name>
<evidence type="ECO:0000313" key="1">
    <source>
        <dbReference type="EMBL" id="ART31934.1"/>
    </source>
</evidence>
<sequence>MKDTRLGLLTNHWLTQYSFIEYPPLEKKRENQPFKLSIPVD</sequence>
<reference evidence="1" key="1">
    <citation type="submission" date="2017-03" db="EMBL/GenBank/DDBJ databases">
        <title>The mitochondrial genome of the carnivorous plant Utricularia reniformis (Lentibulariaceae): structure, comparative analysis and evolutionary landmarks.</title>
        <authorList>
            <person name="Silva S.R."/>
            <person name="Alvarenga D.O."/>
            <person name="Michael T.P."/>
            <person name="Miranda V.F.O."/>
            <person name="Varani A.M."/>
        </authorList>
    </citation>
    <scope>NUCLEOTIDE SEQUENCE</scope>
</reference>
<keyword evidence="1" id="KW-0496">Mitochondrion</keyword>
<dbReference type="AlphaFoldDB" id="A0A1Y0B3H0"/>
<gene>
    <name evidence="1" type="ORF">AEK19_MT1758</name>
</gene>
<dbReference type="EMBL" id="KY774314">
    <property type="protein sequence ID" value="ART31934.1"/>
    <property type="molecule type" value="Genomic_DNA"/>
</dbReference>
<protein>
    <submittedName>
        <fullName evidence="1">Uncharacterized protein</fullName>
    </submittedName>
</protein>
<accession>A0A1Y0B3H0</accession>
<organism evidence="1">
    <name type="scientific">Utricularia reniformis</name>
    <dbReference type="NCBI Taxonomy" id="192314"/>
    <lineage>
        <taxon>Eukaryota</taxon>
        <taxon>Viridiplantae</taxon>
        <taxon>Streptophyta</taxon>
        <taxon>Embryophyta</taxon>
        <taxon>Tracheophyta</taxon>
        <taxon>Spermatophyta</taxon>
        <taxon>Magnoliopsida</taxon>
        <taxon>eudicotyledons</taxon>
        <taxon>Gunneridae</taxon>
        <taxon>Pentapetalae</taxon>
        <taxon>asterids</taxon>
        <taxon>lamiids</taxon>
        <taxon>Lamiales</taxon>
        <taxon>Lentibulariaceae</taxon>
        <taxon>Utricularia</taxon>
    </lineage>
</organism>